<dbReference type="InterPro" id="IPR025614">
    <property type="entry name" value="Cell_morpho_N"/>
</dbReference>
<accession>A0A1C7MN94</accession>
<gene>
    <name evidence="2" type="ORF">A0H81_02883</name>
</gene>
<evidence type="ECO:0000313" key="2">
    <source>
        <dbReference type="EMBL" id="OBZ78340.1"/>
    </source>
</evidence>
<sequence>MAKETFSPGYAMHDIYTPGDFVSNVHVDRVVRAHKECCCTNKDAIIPIFVKERHRAPHTVRALASDLGCWLTRLQVVRRLGRVRARRAHVRVPYYEPVIGYPPKAHASIPREILAEDPEADVCNDSSTTSQISALLRCIALLTRSLARAQLMARVAQVVLSRTCKIGPNTLVGGRTQITMGASVHASGIGQCCVGDGWHGGVKRQHEQGERFLHALPSSTPPVPPASNAFGQPMDQDVHLVDFMGSGVDEKLDDLLLSVGKIAQKHAKLVIDPVMLWQKSETDGVSSNTINHHLSQSPAGPYGVRMQDVASTLNERKSFTSIYIMCLALIAAAQSISKDGLGEGVGHSLEELTFEQVRRPV</sequence>
<dbReference type="STRING" id="5627.A0A1C7MN94"/>
<dbReference type="Proteomes" id="UP000092993">
    <property type="component" value="Unassembled WGS sequence"/>
</dbReference>
<keyword evidence="3" id="KW-1185">Reference proteome</keyword>
<dbReference type="OrthoDB" id="424572at2759"/>
<organism evidence="2 3">
    <name type="scientific">Grifola frondosa</name>
    <name type="common">Maitake</name>
    <name type="synonym">Polyporus frondosus</name>
    <dbReference type="NCBI Taxonomy" id="5627"/>
    <lineage>
        <taxon>Eukaryota</taxon>
        <taxon>Fungi</taxon>
        <taxon>Dikarya</taxon>
        <taxon>Basidiomycota</taxon>
        <taxon>Agaricomycotina</taxon>
        <taxon>Agaricomycetes</taxon>
        <taxon>Polyporales</taxon>
        <taxon>Grifolaceae</taxon>
        <taxon>Grifola</taxon>
    </lineage>
</organism>
<protein>
    <recommendedName>
        <fullName evidence="1">Cell morphogenesis protein N-terminal domain-containing protein</fullName>
    </recommendedName>
</protein>
<proteinExistence type="predicted"/>
<evidence type="ECO:0000313" key="3">
    <source>
        <dbReference type="Proteomes" id="UP000092993"/>
    </source>
</evidence>
<dbReference type="AlphaFoldDB" id="A0A1C7MN94"/>
<comment type="caution">
    <text evidence="2">The sequence shown here is derived from an EMBL/GenBank/DDBJ whole genome shotgun (WGS) entry which is preliminary data.</text>
</comment>
<evidence type="ECO:0000259" key="1">
    <source>
        <dbReference type="Pfam" id="PF14222"/>
    </source>
</evidence>
<dbReference type="EMBL" id="LUGG01000002">
    <property type="protein sequence ID" value="OBZ78340.1"/>
    <property type="molecule type" value="Genomic_DNA"/>
</dbReference>
<dbReference type="Pfam" id="PF14222">
    <property type="entry name" value="MOR2-PAG1_N"/>
    <property type="match status" value="1"/>
</dbReference>
<feature type="domain" description="Cell morphogenesis protein N-terminal" evidence="1">
    <location>
        <begin position="315"/>
        <end position="359"/>
    </location>
</feature>
<name>A0A1C7MN94_GRIFR</name>
<reference evidence="2 3" key="1">
    <citation type="submission" date="2016-03" db="EMBL/GenBank/DDBJ databases">
        <title>Whole genome sequencing of Grifola frondosa 9006-11.</title>
        <authorList>
            <person name="Min B."/>
            <person name="Park H."/>
            <person name="Kim J.-G."/>
            <person name="Cho H."/>
            <person name="Oh Y.-L."/>
            <person name="Kong W.-S."/>
            <person name="Choi I.-G."/>
        </authorList>
    </citation>
    <scope>NUCLEOTIDE SEQUENCE [LARGE SCALE GENOMIC DNA]</scope>
    <source>
        <strain evidence="2 3">9006-11</strain>
    </source>
</reference>